<gene>
    <name evidence="6" type="ORF">BCR32DRAFT_217495</name>
</gene>
<keyword evidence="3" id="KW-0378">Hydrolase</keyword>
<dbReference type="PROSITE" id="PS51763">
    <property type="entry name" value="CBM10"/>
    <property type="match status" value="2"/>
</dbReference>
<keyword evidence="7" id="KW-1185">Reference proteome</keyword>
<evidence type="ECO:0000256" key="4">
    <source>
        <dbReference type="SAM" id="SignalP"/>
    </source>
</evidence>
<feature type="signal peptide" evidence="4">
    <location>
        <begin position="1"/>
        <end position="20"/>
    </location>
</feature>
<dbReference type="InterPro" id="IPR002883">
    <property type="entry name" value="CBM10/Dockerin_dom"/>
</dbReference>
<feature type="domain" description="CBM10" evidence="5">
    <location>
        <begin position="379"/>
        <end position="418"/>
    </location>
</feature>
<dbReference type="Gene3D" id="3.40.50.1110">
    <property type="entry name" value="SGNH hydrolase"/>
    <property type="match status" value="1"/>
</dbReference>
<dbReference type="PANTHER" id="PTHR45648:SF85">
    <property type="entry name" value="A, PUTATIVE (AFU_ORTHOLOGUE AFUA_2G10760)-RELATED"/>
    <property type="match status" value="1"/>
</dbReference>
<dbReference type="InterPro" id="IPR009034">
    <property type="entry name" value="Dockerin_dom_fun_sf"/>
</dbReference>
<proteinExistence type="predicted"/>
<dbReference type="InterPro" id="IPR001087">
    <property type="entry name" value="GDSL"/>
</dbReference>
<dbReference type="OrthoDB" id="1600564at2759"/>
<dbReference type="Proteomes" id="UP000193944">
    <property type="component" value="Unassembled WGS sequence"/>
</dbReference>
<keyword evidence="1 4" id="KW-0732">Signal</keyword>
<comment type="caution">
    <text evidence="6">The sequence shown here is derived from an EMBL/GenBank/DDBJ whole genome shotgun (WGS) entry which is preliminary data.</text>
</comment>
<dbReference type="GO" id="GO:0016788">
    <property type="term" value="F:hydrolase activity, acting on ester bonds"/>
    <property type="evidence" value="ECO:0007669"/>
    <property type="project" value="InterPro"/>
</dbReference>
<evidence type="ECO:0000313" key="7">
    <source>
        <dbReference type="Proteomes" id="UP000193944"/>
    </source>
</evidence>
<organism evidence="6 7">
    <name type="scientific">Anaeromyces robustus</name>
    <dbReference type="NCBI Taxonomy" id="1754192"/>
    <lineage>
        <taxon>Eukaryota</taxon>
        <taxon>Fungi</taxon>
        <taxon>Fungi incertae sedis</taxon>
        <taxon>Chytridiomycota</taxon>
        <taxon>Chytridiomycota incertae sedis</taxon>
        <taxon>Neocallimastigomycetes</taxon>
        <taxon>Neocallimastigales</taxon>
        <taxon>Neocallimastigaceae</taxon>
        <taxon>Anaeromyces</taxon>
    </lineage>
</organism>
<evidence type="ECO:0000259" key="5">
    <source>
        <dbReference type="PROSITE" id="PS51763"/>
    </source>
</evidence>
<dbReference type="SUPFAM" id="SSF64571">
    <property type="entry name" value="Cellulose docking domain, dockering"/>
    <property type="match status" value="2"/>
</dbReference>
<feature type="domain" description="CBM10" evidence="5">
    <location>
        <begin position="326"/>
        <end position="363"/>
    </location>
</feature>
<evidence type="ECO:0000256" key="2">
    <source>
        <dbReference type="ARBA" id="ARBA00022737"/>
    </source>
</evidence>
<dbReference type="Gene3D" id="3.90.1220.10">
    <property type="entry name" value="Cellulose docking domain, dockering"/>
    <property type="match status" value="2"/>
</dbReference>
<dbReference type="SUPFAM" id="SSF52266">
    <property type="entry name" value="SGNH hydrolase"/>
    <property type="match status" value="1"/>
</dbReference>
<dbReference type="AlphaFoldDB" id="A0A1Y1XGI8"/>
<reference evidence="6 7" key="2">
    <citation type="submission" date="2016-08" db="EMBL/GenBank/DDBJ databases">
        <title>Pervasive Adenine N6-methylation of Active Genes in Fungi.</title>
        <authorList>
            <consortium name="DOE Joint Genome Institute"/>
            <person name="Mondo S.J."/>
            <person name="Dannebaum R.O."/>
            <person name="Kuo R.C."/>
            <person name="Labutti K."/>
            <person name="Haridas S."/>
            <person name="Kuo A."/>
            <person name="Salamov A."/>
            <person name="Ahrendt S.R."/>
            <person name="Lipzen A."/>
            <person name="Sullivan W."/>
            <person name="Andreopoulos W.B."/>
            <person name="Clum A."/>
            <person name="Lindquist E."/>
            <person name="Daum C."/>
            <person name="Ramamoorthy G.K."/>
            <person name="Gryganskyi A."/>
            <person name="Culley D."/>
            <person name="Magnuson J.K."/>
            <person name="James T.Y."/>
            <person name="O'Malley M.A."/>
            <person name="Stajich J.E."/>
            <person name="Spatafora J.W."/>
            <person name="Visel A."/>
            <person name="Grigoriev I.V."/>
        </authorList>
    </citation>
    <scope>NUCLEOTIDE SEQUENCE [LARGE SCALE GENOMIC DNA]</scope>
    <source>
        <strain evidence="6 7">S4</strain>
    </source>
</reference>
<sequence>MKSVMYFIFIFIILINAAFCVKKGSESSFSYKSETTTFKYSELKDIVIFGDSYTTVSVDFETMTYTGLNLSGGKNWPQFLIDMHLMKMWNYAVGGACVDLSLINGDPENTPMTDQYAWFLKNMSKGKKFANWDGDTSLFVIWFGINDINGMSGIDDVLNSGINEKIATSIFNMVEGMYKEGAKNFLFIYVPSLVKFPAYANEDGTGVYNENLSYVIDEVPEYNNNLNQYAKNFQEIHPDTNVFVYNAYDEFDYIMENKSEYGIVNIRDKCSYTCNMKTYFWNDNYHPTAHVHKILAKDINTYLKQNEKDSREITHEPLQENTSQDNCWSLKLGYSCCTSNDIILYSDADGDWSVENNEWCGIIKSNNNNKEEEDDYDDECWADYFNYKCCSTRNCRSVYLTDANGDWDIEDGQWCGITSKNTICK</sequence>
<feature type="chain" id="PRO_5012305090" description="CBM10 domain-containing protein" evidence="4">
    <location>
        <begin position="21"/>
        <end position="425"/>
    </location>
</feature>
<dbReference type="CDD" id="cd01846">
    <property type="entry name" value="fatty_acyltransferase_like"/>
    <property type="match status" value="1"/>
</dbReference>
<evidence type="ECO:0000256" key="3">
    <source>
        <dbReference type="ARBA" id="ARBA00022801"/>
    </source>
</evidence>
<dbReference type="InterPro" id="IPR051058">
    <property type="entry name" value="GDSL_Est/Lipase"/>
</dbReference>
<dbReference type="EMBL" id="MCFG01000044">
    <property type="protein sequence ID" value="ORX84870.1"/>
    <property type="molecule type" value="Genomic_DNA"/>
</dbReference>
<dbReference type="Pfam" id="PF00657">
    <property type="entry name" value="Lipase_GDSL"/>
    <property type="match status" value="1"/>
</dbReference>
<accession>A0A1Y1XGI8</accession>
<name>A0A1Y1XGI8_9FUNG</name>
<keyword evidence="2" id="KW-0677">Repeat</keyword>
<dbReference type="InterPro" id="IPR036514">
    <property type="entry name" value="SGNH_hydro_sf"/>
</dbReference>
<dbReference type="PANTHER" id="PTHR45648">
    <property type="entry name" value="GDSL LIPASE/ACYLHYDROLASE FAMILY PROTEIN (AFU_ORTHOLOGUE AFUA_4G14700)"/>
    <property type="match status" value="1"/>
</dbReference>
<dbReference type="STRING" id="1754192.A0A1Y1XGI8"/>
<protein>
    <recommendedName>
        <fullName evidence="5">CBM10 domain-containing protein</fullName>
    </recommendedName>
</protein>
<evidence type="ECO:0000313" key="6">
    <source>
        <dbReference type="EMBL" id="ORX84870.1"/>
    </source>
</evidence>
<reference evidence="6 7" key="1">
    <citation type="submission" date="2016-08" db="EMBL/GenBank/DDBJ databases">
        <title>A Parts List for Fungal Cellulosomes Revealed by Comparative Genomics.</title>
        <authorList>
            <consortium name="DOE Joint Genome Institute"/>
            <person name="Haitjema C.H."/>
            <person name="Gilmore S.P."/>
            <person name="Henske J.K."/>
            <person name="Solomon K.V."/>
            <person name="De Groot R."/>
            <person name="Kuo A."/>
            <person name="Mondo S.J."/>
            <person name="Salamov A.A."/>
            <person name="Labutti K."/>
            <person name="Zhao Z."/>
            <person name="Chiniquy J."/>
            <person name="Barry K."/>
            <person name="Brewer H.M."/>
            <person name="Purvine S.O."/>
            <person name="Wright A.T."/>
            <person name="Boxma B."/>
            <person name="Van Alen T."/>
            <person name="Hackstein J.H."/>
            <person name="Baker S.E."/>
            <person name="Grigoriev I.V."/>
            <person name="O'Malley M.A."/>
        </authorList>
    </citation>
    <scope>NUCLEOTIDE SEQUENCE [LARGE SCALE GENOMIC DNA]</scope>
    <source>
        <strain evidence="6 7">S4</strain>
    </source>
</reference>
<evidence type="ECO:0000256" key="1">
    <source>
        <dbReference type="ARBA" id="ARBA00022729"/>
    </source>
</evidence>
<dbReference type="Pfam" id="PF02013">
    <property type="entry name" value="CBM_10"/>
    <property type="match status" value="2"/>
</dbReference>